<sequence length="207" mass="23411">MENLEILRDWPSNNDIKGAINYAYEQASALAKDILGMVLNTKIRSFITIIKESEPKIRNKTENQLIDSHEFNSSQESSSSQSNNIFISAAATEIEEEDCFADGCSQLTFILDSTRRSHNCNIEDDASIGITNKKLKISVLVNQRRSHEAYTNQRMERKVAALSASGPNYRFNNSLVLFLSSNEYACPGIPCQNRWKIRARLERLNDG</sequence>
<dbReference type="AlphaFoldDB" id="A0A9N9P2D9"/>
<gene>
    <name evidence="1" type="ORF">CPELLU_LOCUS16667</name>
</gene>
<reference evidence="1" key="1">
    <citation type="submission" date="2021-06" db="EMBL/GenBank/DDBJ databases">
        <authorList>
            <person name="Kallberg Y."/>
            <person name="Tangrot J."/>
            <person name="Rosling A."/>
        </authorList>
    </citation>
    <scope>NUCLEOTIDE SEQUENCE</scope>
    <source>
        <strain evidence="1">FL966</strain>
    </source>
</reference>
<accession>A0A9N9P2D9</accession>
<keyword evidence="2" id="KW-1185">Reference proteome</keyword>
<feature type="non-terminal residue" evidence="1">
    <location>
        <position position="207"/>
    </location>
</feature>
<evidence type="ECO:0000313" key="1">
    <source>
        <dbReference type="EMBL" id="CAG8785693.1"/>
    </source>
</evidence>
<dbReference type="EMBL" id="CAJVQA010025363">
    <property type="protein sequence ID" value="CAG8785693.1"/>
    <property type="molecule type" value="Genomic_DNA"/>
</dbReference>
<dbReference type="Proteomes" id="UP000789759">
    <property type="component" value="Unassembled WGS sequence"/>
</dbReference>
<comment type="caution">
    <text evidence="1">The sequence shown here is derived from an EMBL/GenBank/DDBJ whole genome shotgun (WGS) entry which is preliminary data.</text>
</comment>
<evidence type="ECO:0000313" key="2">
    <source>
        <dbReference type="Proteomes" id="UP000789759"/>
    </source>
</evidence>
<proteinExistence type="predicted"/>
<protein>
    <submittedName>
        <fullName evidence="1">15902_t:CDS:1</fullName>
    </submittedName>
</protein>
<name>A0A9N9P2D9_9GLOM</name>
<organism evidence="1 2">
    <name type="scientific">Cetraspora pellucida</name>
    <dbReference type="NCBI Taxonomy" id="1433469"/>
    <lineage>
        <taxon>Eukaryota</taxon>
        <taxon>Fungi</taxon>
        <taxon>Fungi incertae sedis</taxon>
        <taxon>Mucoromycota</taxon>
        <taxon>Glomeromycotina</taxon>
        <taxon>Glomeromycetes</taxon>
        <taxon>Diversisporales</taxon>
        <taxon>Gigasporaceae</taxon>
        <taxon>Cetraspora</taxon>
    </lineage>
</organism>
<dbReference type="OrthoDB" id="2342036at2759"/>